<feature type="compositionally biased region" description="Basic and acidic residues" evidence="4">
    <location>
        <begin position="731"/>
        <end position="748"/>
    </location>
</feature>
<evidence type="ECO:0000313" key="5">
    <source>
        <dbReference type="EMBL" id="CAD8103540.1"/>
    </source>
</evidence>
<proteinExistence type="inferred from homology"/>
<comment type="caution">
    <text evidence="5">The sequence shown here is derived from an EMBL/GenBank/DDBJ whole genome shotgun (WGS) entry which is preliminary data.</text>
</comment>
<evidence type="ECO:0000256" key="2">
    <source>
        <dbReference type="ARBA" id="ARBA00023306"/>
    </source>
</evidence>
<reference evidence="5" key="1">
    <citation type="submission" date="2021-01" db="EMBL/GenBank/DDBJ databases">
        <authorList>
            <consortium name="Genoscope - CEA"/>
            <person name="William W."/>
        </authorList>
    </citation>
    <scope>NUCLEOTIDE SEQUENCE</scope>
</reference>
<organism evidence="5 6">
    <name type="scientific">Paramecium primaurelia</name>
    <dbReference type="NCBI Taxonomy" id="5886"/>
    <lineage>
        <taxon>Eukaryota</taxon>
        <taxon>Sar</taxon>
        <taxon>Alveolata</taxon>
        <taxon>Ciliophora</taxon>
        <taxon>Intramacronucleata</taxon>
        <taxon>Oligohymenophorea</taxon>
        <taxon>Peniculida</taxon>
        <taxon>Parameciidae</taxon>
        <taxon>Paramecium</taxon>
    </lineage>
</organism>
<feature type="region of interest" description="Disordered" evidence="4">
    <location>
        <begin position="830"/>
        <end position="849"/>
    </location>
</feature>
<dbReference type="OMA" id="MINYIVE"/>
<dbReference type="GO" id="GO:0019903">
    <property type="term" value="F:protein phosphatase binding"/>
    <property type="evidence" value="ECO:0007669"/>
    <property type="project" value="InterPro"/>
</dbReference>
<evidence type="ECO:0008006" key="7">
    <source>
        <dbReference type="Google" id="ProtNLM"/>
    </source>
</evidence>
<dbReference type="GO" id="GO:0019888">
    <property type="term" value="F:protein phosphatase regulator activity"/>
    <property type="evidence" value="ECO:0007669"/>
    <property type="project" value="TreeGrafter"/>
</dbReference>
<keyword evidence="3" id="KW-0175">Coiled coil</keyword>
<protein>
    <recommendedName>
        <fullName evidence="7">SIT4 phosphatase-associated protein</fullName>
    </recommendedName>
</protein>
<accession>A0A8S1PK63</accession>
<gene>
    <name evidence="5" type="ORF">PPRIM_AZ9-3.1.T1210099</name>
</gene>
<comment type="similarity">
    <text evidence="1">Belongs to the SAPS family.</text>
</comment>
<feature type="compositionally biased region" description="Basic and acidic residues" evidence="4">
    <location>
        <begin position="835"/>
        <end position="849"/>
    </location>
</feature>
<name>A0A8S1PK63_PARPR</name>
<keyword evidence="2" id="KW-0131">Cell cycle</keyword>
<dbReference type="PANTHER" id="PTHR12634">
    <property type="entry name" value="SIT4 YEAST -ASSOCIATING PROTEIN-RELATED"/>
    <property type="match status" value="1"/>
</dbReference>
<feature type="compositionally biased region" description="Acidic residues" evidence="4">
    <location>
        <begin position="799"/>
        <end position="812"/>
    </location>
</feature>
<dbReference type="EMBL" id="CAJJDM010000124">
    <property type="protein sequence ID" value="CAD8103540.1"/>
    <property type="molecule type" value="Genomic_DNA"/>
</dbReference>
<evidence type="ECO:0000256" key="3">
    <source>
        <dbReference type="SAM" id="Coils"/>
    </source>
</evidence>
<dbReference type="InterPro" id="IPR007587">
    <property type="entry name" value="SAPS"/>
</dbReference>
<dbReference type="Proteomes" id="UP000688137">
    <property type="component" value="Unassembled WGS sequence"/>
</dbReference>
<dbReference type="PANTHER" id="PTHR12634:SF8">
    <property type="entry name" value="FIERY MOUNTAIN, ISOFORM D"/>
    <property type="match status" value="1"/>
</dbReference>
<dbReference type="AlphaFoldDB" id="A0A8S1PK63"/>
<evidence type="ECO:0000256" key="1">
    <source>
        <dbReference type="ARBA" id="ARBA00006180"/>
    </source>
</evidence>
<keyword evidence="6" id="KW-1185">Reference proteome</keyword>
<sequence length="849" mass="99532">MVNNNNKKSNGKTKSYQEVCKNSQKKDYKKINWSKTHKNYLSNSCLSISYHITKCWSKKITKIKQKKQISQRKIKQKSIKKVNEIQLINIQQYNSQMFFNFGRFFGFGQQPKLDNLLKKENLTIECIFNEDDILQELKGTSSSKFADFLIQHPQEYLKMINYIVEEIPDQCMEKNRCIKYPFYGSEILGSENEKLINFLFEKPSEQPSDDVRNPIEDEETEQVEQLEQNNNAQENEIIRAGLLDNLLKLLESDAIIITTAGYFAKVVNAIIHKKGHCFWEHLKHYPDILSNLFKHAYLKHIVDIFEKLIILEENFEQSIEYLNERSALLQRLVVFLKGKQHSQVIVGNICELFVELYKKSINQFDTQNQELKNMLAQFTITTTPLFFMNLALITQQSVVYNVLNVQFEFVNKYYLSDQQHDVNINLIQLYKPVIQLLEKALKQVDSFKIPFISTNGDEIIPLGDAKLLIIQLIIQLVNKSEFYSYFTAELFSQVIDLVKLYPTNNQLHLLFERLIVTLVETNDEQLHRLIFEDTNLLLFIIQNNDEKARQNKSGFQGVLTRLSNYLDCNKNKSNSFQVSSQLLTTISMDWDEYMKGLAIVNKIEQEWILGINPKQKEQKFVEEIISPNVKEETQEQNHVIQGIRKCISSDNNDVVQPRDVDPEGVEIEEDIQLDSDEKLNEDGNIEEQQIQQQDSEKQKEFEEEVVNQNIENNQGDQDINMVDDENQEQQLETKELDEKIVDEQRNEEQQNNSIDNQEIQHQEQQNEVVVAEQDIQEETQKLEQTEETQEIITENAELKEDEGEKEEIEEEIACSQDSLEEQLIKNAEEQQVQKIEQENENKEEPKQIE</sequence>
<feature type="region of interest" description="Disordered" evidence="4">
    <location>
        <begin position="706"/>
        <end position="814"/>
    </location>
</feature>
<feature type="coiled-coil region" evidence="3">
    <location>
        <begin position="215"/>
        <end position="243"/>
    </location>
</feature>
<evidence type="ECO:0000256" key="4">
    <source>
        <dbReference type="SAM" id="MobiDB-lite"/>
    </source>
</evidence>
<evidence type="ECO:0000313" key="6">
    <source>
        <dbReference type="Proteomes" id="UP000688137"/>
    </source>
</evidence>
<feature type="compositionally biased region" description="Low complexity" evidence="4">
    <location>
        <begin position="757"/>
        <end position="773"/>
    </location>
</feature>